<dbReference type="EMBL" id="CAJOAX010013520">
    <property type="protein sequence ID" value="CAF4131709.1"/>
    <property type="molecule type" value="Genomic_DNA"/>
</dbReference>
<organism evidence="9 10">
    <name type="scientific">Rotaria sordida</name>
    <dbReference type="NCBI Taxonomy" id="392033"/>
    <lineage>
        <taxon>Eukaryota</taxon>
        <taxon>Metazoa</taxon>
        <taxon>Spiralia</taxon>
        <taxon>Gnathifera</taxon>
        <taxon>Rotifera</taxon>
        <taxon>Eurotatoria</taxon>
        <taxon>Bdelloidea</taxon>
        <taxon>Philodinida</taxon>
        <taxon>Philodinidae</taxon>
        <taxon>Rotaria</taxon>
    </lineage>
</organism>
<evidence type="ECO:0000256" key="4">
    <source>
        <dbReference type="ARBA" id="ARBA00022692"/>
    </source>
</evidence>
<dbReference type="Gene3D" id="1.20.1080.10">
    <property type="entry name" value="Glycerol uptake facilitator protein"/>
    <property type="match status" value="1"/>
</dbReference>
<dbReference type="Pfam" id="PF00230">
    <property type="entry name" value="MIP"/>
    <property type="match status" value="1"/>
</dbReference>
<dbReference type="PRINTS" id="PR00783">
    <property type="entry name" value="MINTRINSICP"/>
</dbReference>
<dbReference type="PANTHER" id="PTHR43829:SF9">
    <property type="entry name" value="AQUAPORIN-9"/>
    <property type="match status" value="1"/>
</dbReference>
<feature type="transmembrane region" description="Helical" evidence="8">
    <location>
        <begin position="118"/>
        <end position="139"/>
    </location>
</feature>
<keyword evidence="4 7" id="KW-0812">Transmembrane</keyword>
<feature type="transmembrane region" description="Helical" evidence="8">
    <location>
        <begin position="30"/>
        <end position="52"/>
    </location>
</feature>
<evidence type="ECO:0000256" key="8">
    <source>
        <dbReference type="SAM" id="Phobius"/>
    </source>
</evidence>
<dbReference type="InterPro" id="IPR000425">
    <property type="entry name" value="MIP"/>
</dbReference>
<dbReference type="GO" id="GO:0015254">
    <property type="term" value="F:glycerol channel activity"/>
    <property type="evidence" value="ECO:0007669"/>
    <property type="project" value="TreeGrafter"/>
</dbReference>
<keyword evidence="6 8" id="KW-0472">Membrane</keyword>
<evidence type="ECO:0000256" key="7">
    <source>
        <dbReference type="RuleBase" id="RU000477"/>
    </source>
</evidence>
<sequence length="235" mass="25503">MLSGPITGAHLNPALSISLMTVGKLKLLQCIFYVIGQILGGFLGAALVYLVYLKQFDEFDGGIRQVIGPNGTADIFFTMPGKGTPQWNALVDQIVTTAILMIFGMSVGHMISEAAKPFAYALIVTGIICAFSLNAGAAINPARDLGPRLFGAFVYGWNEVFGVHNYFFWVPIVGPIIGAIVGVWLHQGFIWMVKQYGHLPNIEDSGSNKKIDSKPIQIKENDSLEFGQMFTAVSE</sequence>
<dbReference type="PANTHER" id="PTHR43829">
    <property type="entry name" value="AQUAPORIN OR AQUAGLYCEROPORIN RELATED"/>
    <property type="match status" value="1"/>
</dbReference>
<evidence type="ECO:0000313" key="10">
    <source>
        <dbReference type="Proteomes" id="UP000663823"/>
    </source>
</evidence>
<reference evidence="9" key="1">
    <citation type="submission" date="2021-02" db="EMBL/GenBank/DDBJ databases">
        <authorList>
            <person name="Nowell W R."/>
        </authorList>
    </citation>
    <scope>NUCLEOTIDE SEQUENCE</scope>
</reference>
<name>A0A819WYS7_9BILA</name>
<dbReference type="InterPro" id="IPR023271">
    <property type="entry name" value="Aquaporin-like"/>
</dbReference>
<protein>
    <submittedName>
        <fullName evidence="9">Uncharacterized protein</fullName>
    </submittedName>
</protein>
<keyword evidence="5 8" id="KW-1133">Transmembrane helix</keyword>
<dbReference type="AlphaFoldDB" id="A0A819WYS7"/>
<feature type="transmembrane region" description="Helical" evidence="8">
    <location>
        <begin position="166"/>
        <end position="185"/>
    </location>
</feature>
<dbReference type="Proteomes" id="UP000663823">
    <property type="component" value="Unassembled WGS sequence"/>
</dbReference>
<dbReference type="PROSITE" id="PS00221">
    <property type="entry name" value="MIP"/>
    <property type="match status" value="1"/>
</dbReference>
<evidence type="ECO:0000256" key="2">
    <source>
        <dbReference type="ARBA" id="ARBA00006175"/>
    </source>
</evidence>
<dbReference type="InterPro" id="IPR022357">
    <property type="entry name" value="MIP_CS"/>
</dbReference>
<evidence type="ECO:0000256" key="5">
    <source>
        <dbReference type="ARBA" id="ARBA00022989"/>
    </source>
</evidence>
<keyword evidence="3 7" id="KW-0813">Transport</keyword>
<evidence type="ECO:0000256" key="3">
    <source>
        <dbReference type="ARBA" id="ARBA00022448"/>
    </source>
</evidence>
<dbReference type="GO" id="GO:0016323">
    <property type="term" value="C:basolateral plasma membrane"/>
    <property type="evidence" value="ECO:0007669"/>
    <property type="project" value="TreeGrafter"/>
</dbReference>
<accession>A0A819WYS7</accession>
<proteinExistence type="inferred from homology"/>
<comment type="caution">
    <text evidence="9">The sequence shown here is derived from an EMBL/GenBank/DDBJ whole genome shotgun (WGS) entry which is preliminary data.</text>
</comment>
<evidence type="ECO:0000313" key="9">
    <source>
        <dbReference type="EMBL" id="CAF4131709.1"/>
    </source>
</evidence>
<evidence type="ECO:0000256" key="1">
    <source>
        <dbReference type="ARBA" id="ARBA00004141"/>
    </source>
</evidence>
<dbReference type="GO" id="GO:0015250">
    <property type="term" value="F:water channel activity"/>
    <property type="evidence" value="ECO:0007669"/>
    <property type="project" value="TreeGrafter"/>
</dbReference>
<feature type="transmembrane region" description="Helical" evidence="8">
    <location>
        <begin position="90"/>
        <end position="111"/>
    </location>
</feature>
<evidence type="ECO:0000256" key="6">
    <source>
        <dbReference type="ARBA" id="ARBA00023136"/>
    </source>
</evidence>
<dbReference type="SUPFAM" id="SSF81338">
    <property type="entry name" value="Aquaporin-like"/>
    <property type="match status" value="1"/>
</dbReference>
<dbReference type="InterPro" id="IPR050363">
    <property type="entry name" value="MIP/Aquaporin"/>
</dbReference>
<comment type="similarity">
    <text evidence="2 7">Belongs to the MIP/aquaporin (TC 1.A.8) family.</text>
</comment>
<comment type="subcellular location">
    <subcellularLocation>
        <location evidence="1">Membrane</location>
        <topology evidence="1">Multi-pass membrane protein</topology>
    </subcellularLocation>
</comment>
<gene>
    <name evidence="9" type="ORF">OTI717_LOCUS35309</name>
</gene>